<proteinExistence type="predicted"/>
<keyword evidence="1" id="KW-0812">Transmembrane</keyword>
<feature type="chain" id="PRO_5042149298" evidence="2">
    <location>
        <begin position="21"/>
        <end position="137"/>
    </location>
</feature>
<protein>
    <submittedName>
        <fullName evidence="3">Uncharacterized protein</fullName>
    </submittedName>
</protein>
<keyword evidence="2" id="KW-0732">Signal</keyword>
<sequence>MNRTLVVLALVAGLATCTLGLSPDVLDEYPEVADGDPESRLFFVTTNTTQVTVGYATFVLGVTSILVLGALIALAYFYATGDTYNRTEYTGYSGSGYSDSYARKTTQALRFILKAWSRFSGGPRDLAHYRVTTNYHH</sequence>
<evidence type="ECO:0000256" key="2">
    <source>
        <dbReference type="SAM" id="SignalP"/>
    </source>
</evidence>
<reference evidence="3" key="1">
    <citation type="submission" date="2023-11" db="EMBL/GenBank/DDBJ databases">
        <title>Genome assemblies of two species of porcelain crab, Petrolisthes cinctipes and Petrolisthes manimaculis (Anomura: Porcellanidae).</title>
        <authorList>
            <person name="Angst P."/>
        </authorList>
    </citation>
    <scope>NUCLEOTIDE SEQUENCE</scope>
    <source>
        <strain evidence="3">PB745_02</strain>
        <tissue evidence="3">Gill</tissue>
    </source>
</reference>
<dbReference type="EMBL" id="JAWZYT010000888">
    <property type="protein sequence ID" value="KAK4317824.1"/>
    <property type="molecule type" value="Genomic_DNA"/>
</dbReference>
<evidence type="ECO:0000313" key="3">
    <source>
        <dbReference type="EMBL" id="KAK4317824.1"/>
    </source>
</evidence>
<comment type="caution">
    <text evidence="3">The sequence shown here is derived from an EMBL/GenBank/DDBJ whole genome shotgun (WGS) entry which is preliminary data.</text>
</comment>
<keyword evidence="1" id="KW-1133">Transmembrane helix</keyword>
<accession>A0AAE1UGJ1</accession>
<dbReference type="AlphaFoldDB" id="A0AAE1UGJ1"/>
<organism evidence="3 4">
    <name type="scientific">Petrolisthes manimaculis</name>
    <dbReference type="NCBI Taxonomy" id="1843537"/>
    <lineage>
        <taxon>Eukaryota</taxon>
        <taxon>Metazoa</taxon>
        <taxon>Ecdysozoa</taxon>
        <taxon>Arthropoda</taxon>
        <taxon>Crustacea</taxon>
        <taxon>Multicrustacea</taxon>
        <taxon>Malacostraca</taxon>
        <taxon>Eumalacostraca</taxon>
        <taxon>Eucarida</taxon>
        <taxon>Decapoda</taxon>
        <taxon>Pleocyemata</taxon>
        <taxon>Anomura</taxon>
        <taxon>Galatheoidea</taxon>
        <taxon>Porcellanidae</taxon>
        <taxon>Petrolisthes</taxon>
    </lineage>
</organism>
<gene>
    <name evidence="3" type="ORF">Pmani_011126</name>
</gene>
<feature type="transmembrane region" description="Helical" evidence="1">
    <location>
        <begin position="55"/>
        <end position="79"/>
    </location>
</feature>
<evidence type="ECO:0000256" key="1">
    <source>
        <dbReference type="SAM" id="Phobius"/>
    </source>
</evidence>
<name>A0AAE1UGJ1_9EUCA</name>
<keyword evidence="4" id="KW-1185">Reference proteome</keyword>
<feature type="signal peptide" evidence="2">
    <location>
        <begin position="1"/>
        <end position="20"/>
    </location>
</feature>
<keyword evidence="1" id="KW-0472">Membrane</keyword>
<evidence type="ECO:0000313" key="4">
    <source>
        <dbReference type="Proteomes" id="UP001292094"/>
    </source>
</evidence>
<dbReference type="Proteomes" id="UP001292094">
    <property type="component" value="Unassembled WGS sequence"/>
</dbReference>